<evidence type="ECO:0000313" key="3">
    <source>
        <dbReference type="Proteomes" id="UP000562464"/>
    </source>
</evidence>
<dbReference type="PIRSF" id="PIRSF006639">
    <property type="entry name" value="UCP006639_pph"/>
    <property type="match status" value="1"/>
</dbReference>
<dbReference type="CDD" id="cd11541">
    <property type="entry name" value="NTP-PPase_u4"/>
    <property type="match status" value="1"/>
</dbReference>
<evidence type="ECO:0000259" key="1">
    <source>
        <dbReference type="Pfam" id="PF03819"/>
    </source>
</evidence>
<dbReference type="EMBL" id="JACHHV010000031">
    <property type="protein sequence ID" value="MBB5888585.1"/>
    <property type="molecule type" value="Genomic_DNA"/>
</dbReference>
<dbReference type="Proteomes" id="UP000562464">
    <property type="component" value="Unassembled WGS sequence"/>
</dbReference>
<sequence length="115" mass="12942">MKMNEYQDQIIKFDLFDERPETVLIDLAFVDKVLGLVGESGEVADKVKKLIRDKKGKISAKDQIELAKELGDILWYVATTARYLGLTLEDVATANIAKLESRFDHGQLRGSGDNR</sequence>
<feature type="domain" description="NTP pyrophosphohydrolase MazG-like" evidence="1">
    <location>
        <begin position="35"/>
        <end position="105"/>
    </location>
</feature>
<evidence type="ECO:0000313" key="2">
    <source>
        <dbReference type="EMBL" id="MBB5888585.1"/>
    </source>
</evidence>
<accession>A0A841C7W9</accession>
<dbReference type="SUPFAM" id="SSF101386">
    <property type="entry name" value="all-alpha NTP pyrophosphatases"/>
    <property type="match status" value="1"/>
</dbReference>
<dbReference type="InterPro" id="IPR004518">
    <property type="entry name" value="MazG-like_dom"/>
</dbReference>
<dbReference type="Gene3D" id="1.10.287.1080">
    <property type="entry name" value="MazG-like"/>
    <property type="match status" value="1"/>
</dbReference>
<gene>
    <name evidence="2" type="ORF">HNQ37_001486</name>
</gene>
<reference evidence="2 3" key="1">
    <citation type="submission" date="2020-08" db="EMBL/GenBank/DDBJ databases">
        <title>Genomic Encyclopedia of Type Strains, Phase IV (KMG-IV): sequencing the most valuable type-strain genomes for metagenomic binning, comparative biology and taxonomic classification.</title>
        <authorList>
            <person name="Goeker M."/>
        </authorList>
    </citation>
    <scope>NUCLEOTIDE SEQUENCE [LARGE SCALE GENOMIC DNA]</scope>
    <source>
        <strain evidence="2 3">DSM 14925</strain>
    </source>
</reference>
<dbReference type="AlphaFoldDB" id="A0A841C7W9"/>
<dbReference type="RefSeq" id="WP_183540782.1">
    <property type="nucleotide sequence ID" value="NZ_DASWOY010000009.1"/>
</dbReference>
<name>A0A841C7W9_9LACT</name>
<keyword evidence="3" id="KW-1185">Reference proteome</keyword>
<dbReference type="InterPro" id="IPR011379">
    <property type="entry name" value="MazG-related_GP37"/>
</dbReference>
<dbReference type="Pfam" id="PF03819">
    <property type="entry name" value="MazG"/>
    <property type="match status" value="1"/>
</dbReference>
<organism evidence="2 3">
    <name type="scientific">Lactovum miscens</name>
    <dbReference type="NCBI Taxonomy" id="190387"/>
    <lineage>
        <taxon>Bacteria</taxon>
        <taxon>Bacillati</taxon>
        <taxon>Bacillota</taxon>
        <taxon>Bacilli</taxon>
        <taxon>Lactobacillales</taxon>
        <taxon>Streptococcaceae</taxon>
        <taxon>Lactovum</taxon>
    </lineage>
</organism>
<comment type="caution">
    <text evidence="2">The sequence shown here is derived from an EMBL/GenBank/DDBJ whole genome shotgun (WGS) entry which is preliminary data.</text>
</comment>
<protein>
    <submittedName>
        <fullName evidence="2">NTP pyrophosphatase (Non-canonical NTP hydrolase)</fullName>
    </submittedName>
</protein>
<keyword evidence="2" id="KW-0378">Hydrolase</keyword>
<dbReference type="GO" id="GO:0016787">
    <property type="term" value="F:hydrolase activity"/>
    <property type="evidence" value="ECO:0007669"/>
    <property type="project" value="UniProtKB-KW"/>
</dbReference>
<proteinExistence type="predicted"/>